<feature type="chain" id="PRO_5047225756" evidence="1">
    <location>
        <begin position="24"/>
        <end position="130"/>
    </location>
</feature>
<accession>A0ABW1CWY4</accession>
<protein>
    <submittedName>
        <fullName evidence="2">Uncharacterized protein</fullName>
    </submittedName>
</protein>
<proteinExistence type="predicted"/>
<evidence type="ECO:0000313" key="2">
    <source>
        <dbReference type="EMBL" id="MFC5829692.1"/>
    </source>
</evidence>
<keyword evidence="3" id="KW-1185">Reference proteome</keyword>
<dbReference type="Proteomes" id="UP001596058">
    <property type="component" value="Unassembled WGS sequence"/>
</dbReference>
<gene>
    <name evidence="2" type="ORF">ACFPZ3_38015</name>
</gene>
<feature type="signal peptide" evidence="1">
    <location>
        <begin position="1"/>
        <end position="23"/>
    </location>
</feature>
<keyword evidence="1" id="KW-0732">Signal</keyword>
<dbReference type="EMBL" id="JBHSPA010000047">
    <property type="protein sequence ID" value="MFC5829692.1"/>
    <property type="molecule type" value="Genomic_DNA"/>
</dbReference>
<reference evidence="3" key="1">
    <citation type="journal article" date="2019" name="Int. J. Syst. Evol. Microbiol.">
        <title>The Global Catalogue of Microorganisms (GCM) 10K type strain sequencing project: providing services to taxonomists for standard genome sequencing and annotation.</title>
        <authorList>
            <consortium name="The Broad Institute Genomics Platform"/>
            <consortium name="The Broad Institute Genome Sequencing Center for Infectious Disease"/>
            <person name="Wu L."/>
            <person name="Ma J."/>
        </authorList>
    </citation>
    <scope>NUCLEOTIDE SEQUENCE [LARGE SCALE GENOMIC DNA]</scope>
    <source>
        <strain evidence="3">CCUG 53903</strain>
    </source>
</reference>
<evidence type="ECO:0000256" key="1">
    <source>
        <dbReference type="SAM" id="SignalP"/>
    </source>
</evidence>
<name>A0ABW1CWY4_9ACTN</name>
<evidence type="ECO:0000313" key="3">
    <source>
        <dbReference type="Proteomes" id="UP001596058"/>
    </source>
</evidence>
<comment type="caution">
    <text evidence="2">The sequence shown here is derived from an EMBL/GenBank/DDBJ whole genome shotgun (WGS) entry which is preliminary data.</text>
</comment>
<dbReference type="RefSeq" id="WP_379519180.1">
    <property type="nucleotide sequence ID" value="NZ_JBHSPA010000047.1"/>
</dbReference>
<sequence>MEKYAFFSRAVGAVAAAAIIMLAGHVAVPASGYAVGPNGQRITIKSGREQSQAKVCGNNERNKRVCTNAFALNSANGKIRWTRVHGYYWKGKVDIEVGTIMSPSDPLEWGTYKRDIPVSWNGDWYPIDVS</sequence>
<organism evidence="2 3">
    <name type="scientific">Nonomuraea insulae</name>
    <dbReference type="NCBI Taxonomy" id="1616787"/>
    <lineage>
        <taxon>Bacteria</taxon>
        <taxon>Bacillati</taxon>
        <taxon>Actinomycetota</taxon>
        <taxon>Actinomycetes</taxon>
        <taxon>Streptosporangiales</taxon>
        <taxon>Streptosporangiaceae</taxon>
        <taxon>Nonomuraea</taxon>
    </lineage>
</organism>